<keyword evidence="3" id="KW-0804">Transcription</keyword>
<evidence type="ECO:0000313" key="5">
    <source>
        <dbReference type="EMBL" id="BAR59854.1"/>
    </source>
</evidence>
<evidence type="ECO:0000256" key="1">
    <source>
        <dbReference type="ARBA" id="ARBA00023015"/>
    </source>
</evidence>
<dbReference type="EMBL" id="AP014685">
    <property type="protein sequence ID" value="BAR59854.1"/>
    <property type="molecule type" value="Genomic_DNA"/>
</dbReference>
<dbReference type="PANTHER" id="PTHR47504:SF5">
    <property type="entry name" value="RIGHT ORIGIN-BINDING PROTEIN"/>
    <property type="match status" value="1"/>
</dbReference>
<evidence type="ECO:0000256" key="2">
    <source>
        <dbReference type="ARBA" id="ARBA00023125"/>
    </source>
</evidence>
<dbReference type="SUPFAM" id="SSF46689">
    <property type="entry name" value="Homeodomain-like"/>
    <property type="match status" value="2"/>
</dbReference>
<evidence type="ECO:0000259" key="4">
    <source>
        <dbReference type="PROSITE" id="PS01124"/>
    </source>
</evidence>
<sequence length="336" mass="36991">MTKIPYLRFDTAELPVAERLDRYRAILTHYDVSVPEGTDRDDFEVLAEAWLLGGLVAASTRMAPVRFTRSAALAKADGRNSFALLLLRRGAWSGEVDGEPISADPGQVLVLDLTRPFDGIATATDTISLDVERDPIVSAAPDGLDLHGLVLDGAAGRVLADHMALLRRRLPAMEENDAPDAVRTTLDLLRGCFGVAARPREQGLARRDIAILHRASRFIDQNLGRNDLSVATICREIGVSRSVLYRVFAPLAGVADYIRGRRLEAIHVLLDDADEDRWNAEIAAAFGFVSQAHFSRSFRQHFGYSPRIARDTRLQDLAAAVEAGPELFREWIGRLG</sequence>
<protein>
    <submittedName>
        <fullName evidence="5">Transcriptional regulatory protein</fullName>
    </submittedName>
</protein>
<dbReference type="Pfam" id="PF12833">
    <property type="entry name" value="HTH_18"/>
    <property type="match status" value="1"/>
</dbReference>
<dbReference type="Pfam" id="PF14525">
    <property type="entry name" value="AraC_binding_2"/>
    <property type="match status" value="1"/>
</dbReference>
<evidence type="ECO:0000256" key="3">
    <source>
        <dbReference type="ARBA" id="ARBA00023163"/>
    </source>
</evidence>
<dbReference type="PROSITE" id="PS01124">
    <property type="entry name" value="HTH_ARAC_FAMILY_2"/>
    <property type="match status" value="1"/>
</dbReference>
<dbReference type="GO" id="GO:0043565">
    <property type="term" value="F:sequence-specific DNA binding"/>
    <property type="evidence" value="ECO:0007669"/>
    <property type="project" value="InterPro"/>
</dbReference>
<dbReference type="InterPro" id="IPR018060">
    <property type="entry name" value="HTH_AraC"/>
</dbReference>
<dbReference type="Proteomes" id="UP000063308">
    <property type="component" value="Chromosome"/>
</dbReference>
<dbReference type="AlphaFoldDB" id="A0A0E4BTJ8"/>
<feature type="domain" description="HTH araC/xylS-type" evidence="4">
    <location>
        <begin position="213"/>
        <end position="312"/>
    </location>
</feature>
<dbReference type="GO" id="GO:0003700">
    <property type="term" value="F:DNA-binding transcription factor activity"/>
    <property type="evidence" value="ECO:0007669"/>
    <property type="project" value="InterPro"/>
</dbReference>
<gene>
    <name evidence="5" type="ORF">NK6_6703</name>
</gene>
<keyword evidence="2" id="KW-0238">DNA-binding</keyword>
<dbReference type="InterPro" id="IPR009057">
    <property type="entry name" value="Homeodomain-like_sf"/>
</dbReference>
<keyword evidence="1" id="KW-0805">Transcription regulation</keyword>
<evidence type="ECO:0000313" key="6">
    <source>
        <dbReference type="Proteomes" id="UP000063308"/>
    </source>
</evidence>
<accession>A0A0E4BTJ8</accession>
<name>A0A0E4BTJ8_9BRAD</name>
<dbReference type="Gene3D" id="1.10.10.60">
    <property type="entry name" value="Homeodomain-like"/>
    <property type="match status" value="1"/>
</dbReference>
<dbReference type="PANTHER" id="PTHR47504">
    <property type="entry name" value="RIGHT ORIGIN-BINDING PROTEIN"/>
    <property type="match status" value="1"/>
</dbReference>
<dbReference type="InterPro" id="IPR050959">
    <property type="entry name" value="MarA-like"/>
</dbReference>
<organism evidence="5 6">
    <name type="scientific">Bradyrhizobium diazoefficiens</name>
    <dbReference type="NCBI Taxonomy" id="1355477"/>
    <lineage>
        <taxon>Bacteria</taxon>
        <taxon>Pseudomonadati</taxon>
        <taxon>Pseudomonadota</taxon>
        <taxon>Alphaproteobacteria</taxon>
        <taxon>Hyphomicrobiales</taxon>
        <taxon>Nitrobacteraceae</taxon>
        <taxon>Bradyrhizobium</taxon>
    </lineage>
</organism>
<reference evidence="5 6" key="1">
    <citation type="submission" date="2014-11" db="EMBL/GenBank/DDBJ databases">
        <title>Symbiosis island explosion on the genome of extra-slow-growing strains of soybean bradyrhizobia with massive insertion sequences.</title>
        <authorList>
            <person name="Iida T."/>
            <person name="Minamisawa K."/>
        </authorList>
    </citation>
    <scope>NUCLEOTIDE SEQUENCE [LARGE SCALE GENOMIC DNA]</scope>
    <source>
        <strain evidence="5 6">NK6</strain>
    </source>
</reference>
<dbReference type="InterPro" id="IPR035418">
    <property type="entry name" value="AraC-bd_2"/>
</dbReference>
<proteinExistence type="predicted"/>
<dbReference type="SMART" id="SM00342">
    <property type="entry name" value="HTH_ARAC"/>
    <property type="match status" value="1"/>
</dbReference>